<feature type="transmembrane region" description="Helical" evidence="8">
    <location>
        <begin position="295"/>
        <end position="316"/>
    </location>
</feature>
<evidence type="ECO:0000256" key="4">
    <source>
        <dbReference type="ARBA" id="ARBA00022692"/>
    </source>
</evidence>
<evidence type="ECO:0000259" key="9">
    <source>
        <dbReference type="Pfam" id="PF13632"/>
    </source>
</evidence>
<feature type="transmembrane region" description="Helical" evidence="8">
    <location>
        <begin position="328"/>
        <end position="351"/>
    </location>
</feature>
<organism evidence="10">
    <name type="scientific">Prymnesium polylepis</name>
    <dbReference type="NCBI Taxonomy" id="72548"/>
    <lineage>
        <taxon>Eukaryota</taxon>
        <taxon>Haptista</taxon>
        <taxon>Haptophyta</taxon>
        <taxon>Prymnesiophyceae</taxon>
        <taxon>Prymnesiales</taxon>
        <taxon>Prymnesiaceae</taxon>
        <taxon>Prymnesium</taxon>
    </lineage>
</organism>
<evidence type="ECO:0000313" key="11">
    <source>
        <dbReference type="EMBL" id="CAE2203426.1"/>
    </source>
</evidence>
<feature type="transmembrane region" description="Helical" evidence="8">
    <location>
        <begin position="259"/>
        <end position="280"/>
    </location>
</feature>
<dbReference type="EMBL" id="HBKO01010936">
    <property type="protein sequence ID" value="CAE2203407.1"/>
    <property type="molecule type" value="Transcribed_RNA"/>
</dbReference>
<dbReference type="PANTHER" id="PTHR43867:SF2">
    <property type="entry name" value="CELLULOSE SYNTHASE CATALYTIC SUBUNIT A [UDP-FORMING]"/>
    <property type="match status" value="1"/>
</dbReference>
<dbReference type="CDD" id="cd06423">
    <property type="entry name" value="CESA_like"/>
    <property type="match status" value="1"/>
</dbReference>
<accession>A0A6T7Y586</accession>
<keyword evidence="4 8" id="KW-0812">Transmembrane</keyword>
<dbReference type="SUPFAM" id="SSF53448">
    <property type="entry name" value="Nucleotide-diphospho-sugar transferases"/>
    <property type="match status" value="1"/>
</dbReference>
<evidence type="ECO:0000256" key="7">
    <source>
        <dbReference type="SAM" id="MobiDB-lite"/>
    </source>
</evidence>
<protein>
    <recommendedName>
        <fullName evidence="9">Glycosyltransferase 2-like domain-containing protein</fullName>
    </recommendedName>
</protein>
<dbReference type="GO" id="GO:0016757">
    <property type="term" value="F:glycosyltransferase activity"/>
    <property type="evidence" value="ECO:0007669"/>
    <property type="project" value="UniProtKB-KW"/>
</dbReference>
<dbReference type="EMBL" id="HBKO01010947">
    <property type="protein sequence ID" value="CAE2203426.1"/>
    <property type="molecule type" value="Transcribed_RNA"/>
</dbReference>
<evidence type="ECO:0000256" key="3">
    <source>
        <dbReference type="ARBA" id="ARBA00022679"/>
    </source>
</evidence>
<dbReference type="Pfam" id="PF13632">
    <property type="entry name" value="Glyco_trans_2_3"/>
    <property type="match status" value="1"/>
</dbReference>
<proteinExistence type="predicted"/>
<sequence length="400" mass="44635">MPNEAGIIMETLRIMTEAEYDGELDFFVVYNTRCEADANASTPVELEIERELAKLERMNGRRIVCTRVATSMSKADNLEYAVSNYAKEGEICVLFDADHHPRSNTIRGLVSVLMQMPDAVAVQGSVLIERGGPWWMRRFLDGMEWASWCFYAPGFAELVGSSYFGGGNAAWRVETLREMGFDRSMLTEDIDISVRTLAAGYTMVLAPFLQVGEMCPTGLGALYRQRLRWAMGWEQVTLNRTSTLFSSQRISEPRKFRTMMLLLFRYVTFTMSGIAIFNVLKQLFFDFYVPPPVDYASWICTLATALIILTLNGILARQKEPWQRWVSVNVFAACSIVYIAFQATLVCIAIFRLLCCAGGKLEWVPTARAPAKASATASAAMDGGGEGAAKAKQASEHSHK</sequence>
<dbReference type="InterPro" id="IPR029044">
    <property type="entry name" value="Nucleotide-diphossugar_trans"/>
</dbReference>
<evidence type="ECO:0000256" key="8">
    <source>
        <dbReference type="SAM" id="Phobius"/>
    </source>
</evidence>
<dbReference type="GO" id="GO:0016020">
    <property type="term" value="C:membrane"/>
    <property type="evidence" value="ECO:0007669"/>
    <property type="project" value="UniProtKB-SubCell"/>
</dbReference>
<dbReference type="Gene3D" id="3.90.550.10">
    <property type="entry name" value="Spore Coat Polysaccharide Biosynthesis Protein SpsA, Chain A"/>
    <property type="match status" value="1"/>
</dbReference>
<dbReference type="AlphaFoldDB" id="A0A6T7Y586"/>
<dbReference type="InterPro" id="IPR001173">
    <property type="entry name" value="Glyco_trans_2-like"/>
</dbReference>
<dbReference type="InterPro" id="IPR050321">
    <property type="entry name" value="Glycosyltr_2/OpgH_subfam"/>
</dbReference>
<evidence type="ECO:0000256" key="5">
    <source>
        <dbReference type="ARBA" id="ARBA00022989"/>
    </source>
</evidence>
<evidence type="ECO:0000313" key="10">
    <source>
        <dbReference type="EMBL" id="CAE2203407.1"/>
    </source>
</evidence>
<feature type="domain" description="Glycosyltransferase 2-like" evidence="9">
    <location>
        <begin position="93"/>
        <end position="303"/>
    </location>
</feature>
<evidence type="ECO:0000256" key="6">
    <source>
        <dbReference type="ARBA" id="ARBA00023136"/>
    </source>
</evidence>
<feature type="region of interest" description="Disordered" evidence="7">
    <location>
        <begin position="380"/>
        <end position="400"/>
    </location>
</feature>
<comment type="subcellular location">
    <subcellularLocation>
        <location evidence="1">Membrane</location>
        <topology evidence="1">Multi-pass membrane protein</topology>
    </subcellularLocation>
</comment>
<keyword evidence="5 8" id="KW-1133">Transmembrane helix</keyword>
<evidence type="ECO:0000256" key="2">
    <source>
        <dbReference type="ARBA" id="ARBA00022676"/>
    </source>
</evidence>
<gene>
    <name evidence="10" type="ORF">CPOL0286_LOCUS4887</name>
    <name evidence="11" type="ORF">CPOL0286_LOCUS4894</name>
</gene>
<dbReference type="PANTHER" id="PTHR43867">
    <property type="entry name" value="CELLULOSE SYNTHASE CATALYTIC SUBUNIT A [UDP-FORMING]"/>
    <property type="match status" value="1"/>
</dbReference>
<keyword evidence="6 8" id="KW-0472">Membrane</keyword>
<name>A0A6T7Y586_9EUKA</name>
<keyword evidence="3" id="KW-0808">Transferase</keyword>
<reference evidence="10" key="1">
    <citation type="submission" date="2021-01" db="EMBL/GenBank/DDBJ databases">
        <authorList>
            <person name="Corre E."/>
            <person name="Pelletier E."/>
            <person name="Niang G."/>
            <person name="Scheremetjew M."/>
            <person name="Finn R."/>
            <person name="Kale V."/>
            <person name="Holt S."/>
            <person name="Cochrane G."/>
            <person name="Meng A."/>
            <person name="Brown T."/>
            <person name="Cohen L."/>
        </authorList>
    </citation>
    <scope>NUCLEOTIDE SEQUENCE</scope>
    <source>
        <strain evidence="10">UIO037</strain>
    </source>
</reference>
<evidence type="ECO:0000256" key="1">
    <source>
        <dbReference type="ARBA" id="ARBA00004141"/>
    </source>
</evidence>
<keyword evidence="2" id="KW-0328">Glycosyltransferase</keyword>